<reference evidence="2 3" key="1">
    <citation type="submission" date="2020-08" db="EMBL/GenBank/DDBJ databases">
        <title>Genomic Encyclopedia of Type Strains, Phase IV (KMG-IV): sequencing the most valuable type-strain genomes for metagenomic binning, comparative biology and taxonomic classification.</title>
        <authorList>
            <person name="Goeker M."/>
        </authorList>
    </citation>
    <scope>NUCLEOTIDE SEQUENCE [LARGE SCALE GENOMIC DNA]</scope>
    <source>
        <strain evidence="2 3">DSM 2461</strain>
    </source>
</reference>
<dbReference type="GO" id="GO:0016757">
    <property type="term" value="F:glycosyltransferase activity"/>
    <property type="evidence" value="ECO:0007669"/>
    <property type="project" value="TreeGrafter"/>
</dbReference>
<sequence>MHKTKRIKAFYPNFFRDKLISYVVIRLVYFFRNEIVESDVMGYCSKKGFDKEIYEKLTVNDFVGTRSKSKVYYNAIPPGITWSIIQKIFSIKQIRSFSEWCFFMSLQKGDIVYLWPNASLKLYYKLKTSGFIIVSERINTLLQTSHQILNKEYNRLGITPQEPFSTEEIAEELECMNLSDYIFSPSPSVTESILRVGISQSKILQVSYGLEEDEIIYNENYKSSKTTITALFVGTICLRKGVHLLLSSWEKANVNARLIFIGNISHEIANLFSTSIKNLHNIEHIGFVDDLNPYYKGADFMILPSLEEGSPLVTYLALGAGLPSIVSPMGSGGIIQDDVEGFVIDPFNENEFVSAIQMMVNNSEIRNKMAQNSVNKAKDYVWEKVAYRRRELLFSKLSNLHKDPNLKKEN</sequence>
<dbReference type="Pfam" id="PF13692">
    <property type="entry name" value="Glyco_trans_1_4"/>
    <property type="match status" value="1"/>
</dbReference>
<dbReference type="Proteomes" id="UP000587760">
    <property type="component" value="Unassembled WGS sequence"/>
</dbReference>
<evidence type="ECO:0000313" key="2">
    <source>
        <dbReference type="EMBL" id="MBB6479261.1"/>
    </source>
</evidence>
<dbReference type="PANTHER" id="PTHR46401:SF2">
    <property type="entry name" value="GLYCOSYLTRANSFERASE WBBK-RELATED"/>
    <property type="match status" value="1"/>
</dbReference>
<dbReference type="RefSeq" id="WP_184744280.1">
    <property type="nucleotide sequence ID" value="NZ_JACHGJ010000001.1"/>
</dbReference>
<comment type="caution">
    <text evidence="2">The sequence shown here is derived from an EMBL/GenBank/DDBJ whole genome shotgun (WGS) entry which is preliminary data.</text>
</comment>
<dbReference type="CDD" id="cd03801">
    <property type="entry name" value="GT4_PimA-like"/>
    <property type="match status" value="1"/>
</dbReference>
<accession>A0A841R7A3</accession>
<dbReference type="SUPFAM" id="SSF53756">
    <property type="entry name" value="UDP-Glycosyltransferase/glycogen phosphorylase"/>
    <property type="match status" value="1"/>
</dbReference>
<dbReference type="AlphaFoldDB" id="A0A841R7A3"/>
<evidence type="ECO:0000256" key="1">
    <source>
        <dbReference type="ARBA" id="ARBA00022679"/>
    </source>
</evidence>
<name>A0A841R7A3_9SPIO</name>
<dbReference type="Gene3D" id="3.40.50.2000">
    <property type="entry name" value="Glycogen Phosphorylase B"/>
    <property type="match status" value="2"/>
</dbReference>
<proteinExistence type="predicted"/>
<protein>
    <submittedName>
        <fullName evidence="2">Glycosyltransferase involved in cell wall biosynthesis</fullName>
    </submittedName>
</protein>
<keyword evidence="3" id="KW-1185">Reference proteome</keyword>
<gene>
    <name evidence="2" type="ORF">HNR50_000894</name>
</gene>
<evidence type="ECO:0000313" key="3">
    <source>
        <dbReference type="Proteomes" id="UP000587760"/>
    </source>
</evidence>
<organism evidence="2 3">
    <name type="scientific">Spirochaeta isovalerica</name>
    <dbReference type="NCBI Taxonomy" id="150"/>
    <lineage>
        <taxon>Bacteria</taxon>
        <taxon>Pseudomonadati</taxon>
        <taxon>Spirochaetota</taxon>
        <taxon>Spirochaetia</taxon>
        <taxon>Spirochaetales</taxon>
        <taxon>Spirochaetaceae</taxon>
        <taxon>Spirochaeta</taxon>
    </lineage>
</organism>
<dbReference type="EMBL" id="JACHGJ010000001">
    <property type="protein sequence ID" value="MBB6479261.1"/>
    <property type="molecule type" value="Genomic_DNA"/>
</dbReference>
<dbReference type="PANTHER" id="PTHR46401">
    <property type="entry name" value="GLYCOSYLTRANSFERASE WBBK-RELATED"/>
    <property type="match status" value="1"/>
</dbReference>
<keyword evidence="1 2" id="KW-0808">Transferase</keyword>